<dbReference type="STRING" id="1003.SAMN04488541_102610"/>
<keyword evidence="7" id="KW-1185">Reference proteome</keyword>
<keyword evidence="5" id="KW-0472">Membrane</keyword>
<accession>A0A1I2HV84</accession>
<dbReference type="InterPro" id="IPR051012">
    <property type="entry name" value="CellSynth/LPSAsmb/PSIAsmb"/>
</dbReference>
<reference evidence="6 7" key="1">
    <citation type="submission" date="2016-10" db="EMBL/GenBank/DDBJ databases">
        <authorList>
            <person name="de Groot N.N."/>
        </authorList>
    </citation>
    <scope>NUCLEOTIDE SEQUENCE [LARGE SCALE GENOMIC DNA]</scope>
    <source>
        <strain>GEY</strain>
        <strain evidence="7">DSM 9560</strain>
    </source>
</reference>
<dbReference type="Gene3D" id="1.25.40.10">
    <property type="entry name" value="Tetratricopeptide repeat domain"/>
    <property type="match status" value="1"/>
</dbReference>
<dbReference type="SMART" id="SM00028">
    <property type="entry name" value="TPR"/>
    <property type="match status" value="2"/>
</dbReference>
<proteinExistence type="predicted"/>
<keyword evidence="1" id="KW-0677">Repeat</keyword>
<feature type="compositionally biased region" description="Basic and acidic residues" evidence="4">
    <location>
        <begin position="32"/>
        <end position="44"/>
    </location>
</feature>
<dbReference type="PANTHER" id="PTHR45586">
    <property type="entry name" value="TPR REPEAT-CONTAINING PROTEIN PA4667"/>
    <property type="match status" value="1"/>
</dbReference>
<dbReference type="Pfam" id="PF12895">
    <property type="entry name" value="ANAPC3"/>
    <property type="match status" value="1"/>
</dbReference>
<evidence type="ECO:0000313" key="7">
    <source>
        <dbReference type="Proteomes" id="UP000199513"/>
    </source>
</evidence>
<dbReference type="RefSeq" id="WP_091546970.1">
    <property type="nucleotide sequence ID" value="NZ_FONY01000026.1"/>
</dbReference>
<feature type="repeat" description="TPR" evidence="3">
    <location>
        <begin position="199"/>
        <end position="232"/>
    </location>
</feature>
<dbReference type="InterPro" id="IPR019734">
    <property type="entry name" value="TPR_rpt"/>
</dbReference>
<sequence>MLKSQYIIIAIGVFLVVGLFMLPKSVVSNKNKNVEQTESEKPTDSQEETAQNATSEMHSNKLTQEQSILLDRLRPQFFKAQTEQEKSLYFDSLSLVYRPANLMDSLAFYAENLANQFPNTRTFLATADAYYEVFSFAMSEQKIKQAAEKARNYYEKILAQEPDNSDVKVKLGVTYTITATPMQGIQIIREVLNKEPDNQLALFNLGLLSMQSGQYDKAVERFEKLIAINPRDVNACLLLGQSLVNLNKTKEAIEKMEKFKANLTNSPIDTEIKQKIDMFLKDVQK</sequence>
<evidence type="ECO:0000256" key="5">
    <source>
        <dbReference type="SAM" id="Phobius"/>
    </source>
</evidence>
<dbReference type="PROSITE" id="PS50293">
    <property type="entry name" value="TPR_REGION"/>
    <property type="match status" value="1"/>
</dbReference>
<evidence type="ECO:0000256" key="2">
    <source>
        <dbReference type="ARBA" id="ARBA00022803"/>
    </source>
</evidence>
<dbReference type="EMBL" id="FONY01000026">
    <property type="protein sequence ID" value="SFF32647.1"/>
    <property type="molecule type" value="Genomic_DNA"/>
</dbReference>
<organism evidence="6 7">
    <name type="scientific">Thermoflexibacter ruber</name>
    <dbReference type="NCBI Taxonomy" id="1003"/>
    <lineage>
        <taxon>Bacteria</taxon>
        <taxon>Pseudomonadati</taxon>
        <taxon>Bacteroidota</taxon>
        <taxon>Cytophagia</taxon>
        <taxon>Cytophagales</taxon>
        <taxon>Thermoflexibacteraceae</taxon>
        <taxon>Thermoflexibacter</taxon>
    </lineage>
</organism>
<dbReference type="SUPFAM" id="SSF48452">
    <property type="entry name" value="TPR-like"/>
    <property type="match status" value="1"/>
</dbReference>
<keyword evidence="2 3" id="KW-0802">TPR repeat</keyword>
<dbReference type="AlphaFoldDB" id="A0A1I2HV84"/>
<evidence type="ECO:0000256" key="3">
    <source>
        <dbReference type="PROSITE-ProRule" id="PRU00339"/>
    </source>
</evidence>
<evidence type="ECO:0000256" key="4">
    <source>
        <dbReference type="SAM" id="MobiDB-lite"/>
    </source>
</evidence>
<dbReference type="Proteomes" id="UP000199513">
    <property type="component" value="Unassembled WGS sequence"/>
</dbReference>
<gene>
    <name evidence="6" type="ORF">SAMN04488541_102610</name>
</gene>
<feature type="region of interest" description="Disordered" evidence="4">
    <location>
        <begin position="31"/>
        <end position="60"/>
    </location>
</feature>
<dbReference type="PANTHER" id="PTHR45586:SF1">
    <property type="entry name" value="LIPOPOLYSACCHARIDE ASSEMBLY PROTEIN B"/>
    <property type="match status" value="1"/>
</dbReference>
<keyword evidence="5" id="KW-1133">Transmembrane helix</keyword>
<dbReference type="InterPro" id="IPR011990">
    <property type="entry name" value="TPR-like_helical_dom_sf"/>
</dbReference>
<evidence type="ECO:0000256" key="1">
    <source>
        <dbReference type="ARBA" id="ARBA00022737"/>
    </source>
</evidence>
<feature type="transmembrane region" description="Helical" evidence="5">
    <location>
        <begin position="6"/>
        <end position="22"/>
    </location>
</feature>
<dbReference type="OrthoDB" id="1490552at2"/>
<protein>
    <submittedName>
        <fullName evidence="6">Cytochrome c-type biogenesis protein CcmH/NrfG</fullName>
    </submittedName>
</protein>
<feature type="compositionally biased region" description="Polar residues" evidence="4">
    <location>
        <begin position="48"/>
        <end position="60"/>
    </location>
</feature>
<keyword evidence="5" id="KW-0812">Transmembrane</keyword>
<name>A0A1I2HV84_9BACT</name>
<dbReference type="PROSITE" id="PS50005">
    <property type="entry name" value="TPR"/>
    <property type="match status" value="1"/>
</dbReference>
<evidence type="ECO:0000313" key="6">
    <source>
        <dbReference type="EMBL" id="SFF32647.1"/>
    </source>
</evidence>